<dbReference type="EMBL" id="LGUA01002581">
    <property type="protein sequence ID" value="OAX77411.1"/>
    <property type="molecule type" value="Genomic_DNA"/>
</dbReference>
<name>A0A1B7NKP5_9EURO</name>
<keyword evidence="1" id="KW-0732">Signal</keyword>
<reference evidence="2 3" key="1">
    <citation type="submission" date="2015-07" db="EMBL/GenBank/DDBJ databases">
        <title>Emmonsia species relationships and genome sequence.</title>
        <authorList>
            <person name="Cuomo C.A."/>
            <person name="Schwartz I.S."/>
            <person name="Kenyon C."/>
            <person name="de Hoog G.S."/>
            <person name="Govender N.P."/>
            <person name="Botha A."/>
            <person name="Moreno L."/>
            <person name="de Vries M."/>
            <person name="Munoz J.F."/>
            <person name="Stielow J.B."/>
        </authorList>
    </citation>
    <scope>NUCLEOTIDE SEQUENCE [LARGE SCALE GENOMIC DNA]</scope>
    <source>
        <strain evidence="2 3">CBS 136260</strain>
    </source>
</reference>
<organism evidence="2 3">
    <name type="scientific">Emergomyces africanus</name>
    <dbReference type="NCBI Taxonomy" id="1955775"/>
    <lineage>
        <taxon>Eukaryota</taxon>
        <taxon>Fungi</taxon>
        <taxon>Dikarya</taxon>
        <taxon>Ascomycota</taxon>
        <taxon>Pezizomycotina</taxon>
        <taxon>Eurotiomycetes</taxon>
        <taxon>Eurotiomycetidae</taxon>
        <taxon>Onygenales</taxon>
        <taxon>Ajellomycetaceae</taxon>
        <taxon>Emergomyces</taxon>
    </lineage>
</organism>
<sequence>MRLSSAILLLPALAAAQDQIPLREQVQGWFNKAKSLLPIATPVVTPAANSATAAATAAGSHAGSKGAPAKIINKEVTLIRLDNWASLLAF</sequence>
<dbReference type="STRING" id="1658172.A0A1B7NKP5"/>
<feature type="signal peptide" evidence="1">
    <location>
        <begin position="1"/>
        <end position="16"/>
    </location>
</feature>
<protein>
    <submittedName>
        <fullName evidence="2">Uncharacterized protein</fullName>
    </submittedName>
</protein>
<accession>A0A1B7NKP5</accession>
<comment type="caution">
    <text evidence="2">The sequence shown here is derived from an EMBL/GenBank/DDBJ whole genome shotgun (WGS) entry which is preliminary data.</text>
</comment>
<dbReference type="Proteomes" id="UP000091918">
    <property type="component" value="Unassembled WGS sequence"/>
</dbReference>
<proteinExistence type="predicted"/>
<keyword evidence="3" id="KW-1185">Reference proteome</keyword>
<feature type="non-terminal residue" evidence="2">
    <location>
        <position position="90"/>
    </location>
</feature>
<evidence type="ECO:0000313" key="3">
    <source>
        <dbReference type="Proteomes" id="UP000091918"/>
    </source>
</evidence>
<evidence type="ECO:0000256" key="1">
    <source>
        <dbReference type="SAM" id="SignalP"/>
    </source>
</evidence>
<evidence type="ECO:0000313" key="2">
    <source>
        <dbReference type="EMBL" id="OAX77411.1"/>
    </source>
</evidence>
<gene>
    <name evidence="2" type="ORF">ACJ72_08291</name>
</gene>
<feature type="chain" id="PRO_5008598064" evidence="1">
    <location>
        <begin position="17"/>
        <end position="90"/>
    </location>
</feature>
<dbReference type="AlphaFoldDB" id="A0A1B7NKP5"/>